<dbReference type="PANTHER" id="PTHR23518">
    <property type="entry name" value="C-METHYLTRANSFERASE"/>
    <property type="match status" value="1"/>
</dbReference>
<proteinExistence type="predicted"/>
<evidence type="ECO:0000313" key="3">
    <source>
        <dbReference type="EMBL" id="EMA44471.1"/>
    </source>
</evidence>
<dbReference type="InterPro" id="IPR036259">
    <property type="entry name" value="MFS_trans_sf"/>
</dbReference>
<dbReference type="SUPFAM" id="SSF103473">
    <property type="entry name" value="MFS general substrate transporter"/>
    <property type="match status" value="1"/>
</dbReference>
<feature type="transmembrane region" description="Helical" evidence="1">
    <location>
        <begin position="105"/>
        <end position="124"/>
    </location>
</feature>
<dbReference type="InterPro" id="IPR011701">
    <property type="entry name" value="MFS"/>
</dbReference>
<dbReference type="STRING" id="1227455.C449_10331"/>
<dbReference type="Gene3D" id="1.20.1250.20">
    <property type="entry name" value="MFS general substrate transporter like domains"/>
    <property type="match status" value="2"/>
</dbReference>
<dbReference type="InParanoid" id="M0MFJ5"/>
<keyword evidence="1" id="KW-1133">Transmembrane helix</keyword>
<feature type="domain" description="Major facilitator superfamily (MFS) profile" evidence="2">
    <location>
        <begin position="7"/>
        <end position="406"/>
    </location>
</feature>
<organism evidence="3 4">
    <name type="scientific">Halococcus saccharolyticus DSM 5350</name>
    <dbReference type="NCBI Taxonomy" id="1227455"/>
    <lineage>
        <taxon>Archaea</taxon>
        <taxon>Methanobacteriati</taxon>
        <taxon>Methanobacteriota</taxon>
        <taxon>Stenosarchaea group</taxon>
        <taxon>Halobacteria</taxon>
        <taxon>Halobacteriales</taxon>
        <taxon>Halococcaceae</taxon>
        <taxon>Halococcus</taxon>
    </lineage>
</organism>
<feature type="transmembrane region" description="Helical" evidence="1">
    <location>
        <begin position="302"/>
        <end position="326"/>
    </location>
</feature>
<dbReference type="InterPro" id="IPR020846">
    <property type="entry name" value="MFS_dom"/>
</dbReference>
<evidence type="ECO:0000313" key="4">
    <source>
        <dbReference type="Proteomes" id="UP000011669"/>
    </source>
</evidence>
<dbReference type="PATRIC" id="fig|1227455.4.peg.2117"/>
<accession>M0MFJ5</accession>
<dbReference type="RefSeq" id="WP_006077922.1">
    <property type="nucleotide sequence ID" value="NZ_AOMD01000023.1"/>
</dbReference>
<dbReference type="Proteomes" id="UP000011669">
    <property type="component" value="Unassembled WGS sequence"/>
</dbReference>
<sequence length="414" mass="42619">MDRHALQFYPLYLTRFAGGFGFVTLVTLLPEYITLYDPSGLVVGLFTTAFTLAQTLAVVPLAWAGDRYDKRYVLLGGLGIGIAVYLGFTFVASSAGFVLARAAQGITVTATSLMGLALVGELATKETRANHIGKANAARFAAGIAGSLGAGALYSAAGFGAVYAVVTGLLVVAGVGVVAFVAPDETRIEGFPFTDLALNRRLLTLSSFRAQYAVAVTLVRTWVPIYAGVTAASGGLGMVSIAVGTVVAAEKFTNMLCQPFTGRLSDRFGRALFVFVGGGLYGLVALAVPFTPTIAAWLSLPATLPVLGVTPSAFVPLVICNGLLGVADSIREPASMALFADEGTDDGGVASSFGIRELVWRPGSILAPLLGGVLMAQVGMASVFFVGGTVAFAGVATFLGVLSYSHGSGALTQW</sequence>
<dbReference type="PANTHER" id="PTHR23518:SF2">
    <property type="entry name" value="MAJOR FACILITATOR SUPERFAMILY TRANSPORTER"/>
    <property type="match status" value="1"/>
</dbReference>
<dbReference type="GO" id="GO:0022857">
    <property type="term" value="F:transmembrane transporter activity"/>
    <property type="evidence" value="ECO:0007669"/>
    <property type="project" value="InterPro"/>
</dbReference>
<keyword evidence="4" id="KW-1185">Reference proteome</keyword>
<feature type="transmembrane region" description="Helical" evidence="1">
    <location>
        <begin position="12"/>
        <end position="29"/>
    </location>
</feature>
<dbReference type="AlphaFoldDB" id="M0MFJ5"/>
<keyword evidence="1" id="KW-0472">Membrane</keyword>
<reference evidence="3 4" key="1">
    <citation type="journal article" date="2014" name="PLoS Genet.">
        <title>Phylogenetically driven sequencing of extremely halophilic archaea reveals strategies for static and dynamic osmo-response.</title>
        <authorList>
            <person name="Becker E.A."/>
            <person name="Seitzer P.M."/>
            <person name="Tritt A."/>
            <person name="Larsen D."/>
            <person name="Krusor M."/>
            <person name="Yao A.I."/>
            <person name="Wu D."/>
            <person name="Madern D."/>
            <person name="Eisen J.A."/>
            <person name="Darling A.E."/>
            <person name="Facciotti M.T."/>
        </authorList>
    </citation>
    <scope>NUCLEOTIDE SEQUENCE [LARGE SCALE GENOMIC DNA]</scope>
    <source>
        <strain evidence="3 4">DSM 5350</strain>
    </source>
</reference>
<name>M0MFJ5_9EURY</name>
<comment type="caution">
    <text evidence="3">The sequence shown here is derived from an EMBL/GenBank/DDBJ whole genome shotgun (WGS) entry which is preliminary data.</text>
</comment>
<keyword evidence="1" id="KW-0812">Transmembrane</keyword>
<feature type="transmembrane region" description="Helical" evidence="1">
    <location>
        <begin position="384"/>
        <end position="404"/>
    </location>
</feature>
<gene>
    <name evidence="3" type="ORF">C449_10331</name>
</gene>
<protein>
    <submittedName>
        <fullName evidence="3">Multidrug resistance protein-like protein</fullName>
    </submittedName>
</protein>
<dbReference type="EMBL" id="AOMD01000023">
    <property type="protein sequence ID" value="EMA44471.1"/>
    <property type="molecule type" value="Genomic_DNA"/>
</dbReference>
<dbReference type="PROSITE" id="PS50850">
    <property type="entry name" value="MFS"/>
    <property type="match status" value="1"/>
</dbReference>
<feature type="transmembrane region" description="Helical" evidence="1">
    <location>
        <begin position="225"/>
        <end position="249"/>
    </location>
</feature>
<feature type="transmembrane region" description="Helical" evidence="1">
    <location>
        <begin position="270"/>
        <end position="290"/>
    </location>
</feature>
<feature type="transmembrane region" description="Helical" evidence="1">
    <location>
        <begin position="41"/>
        <end position="65"/>
    </location>
</feature>
<dbReference type="OrthoDB" id="214271at2157"/>
<dbReference type="Pfam" id="PF07690">
    <property type="entry name" value="MFS_1"/>
    <property type="match status" value="1"/>
</dbReference>
<evidence type="ECO:0000256" key="1">
    <source>
        <dbReference type="SAM" id="Phobius"/>
    </source>
</evidence>
<feature type="transmembrane region" description="Helical" evidence="1">
    <location>
        <begin position="72"/>
        <end position="99"/>
    </location>
</feature>
<evidence type="ECO:0000259" key="2">
    <source>
        <dbReference type="PROSITE" id="PS50850"/>
    </source>
</evidence>
<feature type="transmembrane region" description="Helical" evidence="1">
    <location>
        <begin position="161"/>
        <end position="182"/>
    </location>
</feature>